<organism evidence="13">
    <name type="scientific">marine metagenome</name>
    <dbReference type="NCBI Taxonomy" id="408172"/>
    <lineage>
        <taxon>unclassified sequences</taxon>
        <taxon>metagenomes</taxon>
        <taxon>ecological metagenomes</taxon>
    </lineage>
</organism>
<evidence type="ECO:0000256" key="2">
    <source>
        <dbReference type="ARBA" id="ARBA00007871"/>
    </source>
</evidence>
<dbReference type="SUPFAM" id="SSF47979">
    <property type="entry name" value="Iron-dependent repressor protein, dimerization domain"/>
    <property type="match status" value="1"/>
</dbReference>
<keyword evidence="9" id="KW-0804">Transcription</keyword>
<dbReference type="SMART" id="SM00529">
    <property type="entry name" value="HTH_DTXR"/>
    <property type="match status" value="1"/>
</dbReference>
<dbReference type="InterPro" id="IPR036388">
    <property type="entry name" value="WH-like_DNA-bd_sf"/>
</dbReference>
<keyword evidence="4" id="KW-0963">Cytoplasm</keyword>
<dbReference type="AlphaFoldDB" id="A0A382HF69"/>
<feature type="domain" description="HTH dtxR-type" evidence="12">
    <location>
        <begin position="6"/>
        <end position="66"/>
    </location>
</feature>
<sequence>VPGNPSQSAEDYLERIHELIESKGTAHVADIAQSLGVGQPSVTSMVQKLADEGYLHYEKYRALTLTPSGRSIAKRIRERHNVLANFFTLFDLDDKTQARDIEGIEHHLSVDTLNTLEDLTVFFEQNPKVLAQFKTNRKGKG</sequence>
<dbReference type="PANTHER" id="PTHR33238">
    <property type="entry name" value="IRON (METAL) DEPENDENT REPRESSOR, DTXR FAMILY"/>
    <property type="match status" value="1"/>
</dbReference>
<comment type="similarity">
    <text evidence="2">Belongs to the DtxR/MntR family.</text>
</comment>
<evidence type="ECO:0000259" key="12">
    <source>
        <dbReference type="PROSITE" id="PS50944"/>
    </source>
</evidence>
<name>A0A382HF69_9ZZZZ</name>
<evidence type="ECO:0000256" key="11">
    <source>
        <dbReference type="ARBA" id="ARBA00032593"/>
    </source>
</evidence>
<feature type="non-terminal residue" evidence="13">
    <location>
        <position position="1"/>
    </location>
</feature>
<evidence type="ECO:0000256" key="5">
    <source>
        <dbReference type="ARBA" id="ARBA00022491"/>
    </source>
</evidence>
<keyword evidence="6" id="KW-0805">Transcription regulation</keyword>
<dbReference type="GO" id="GO:0003700">
    <property type="term" value="F:DNA-binding transcription factor activity"/>
    <property type="evidence" value="ECO:0007669"/>
    <property type="project" value="InterPro"/>
</dbReference>
<accession>A0A382HF69</accession>
<dbReference type="PROSITE" id="PS50944">
    <property type="entry name" value="HTH_DTXR"/>
    <property type="match status" value="1"/>
</dbReference>
<keyword evidence="5" id="KW-0678">Repressor</keyword>
<dbReference type="EMBL" id="UINC01060908">
    <property type="protein sequence ID" value="SVB85916.1"/>
    <property type="molecule type" value="Genomic_DNA"/>
</dbReference>
<evidence type="ECO:0000256" key="6">
    <source>
        <dbReference type="ARBA" id="ARBA00023015"/>
    </source>
</evidence>
<dbReference type="GO" id="GO:0046914">
    <property type="term" value="F:transition metal ion binding"/>
    <property type="evidence" value="ECO:0007669"/>
    <property type="project" value="InterPro"/>
</dbReference>
<dbReference type="GO" id="GO:0005737">
    <property type="term" value="C:cytoplasm"/>
    <property type="evidence" value="ECO:0007669"/>
    <property type="project" value="UniProtKB-SubCell"/>
</dbReference>
<dbReference type="GO" id="GO:0046983">
    <property type="term" value="F:protein dimerization activity"/>
    <property type="evidence" value="ECO:0007669"/>
    <property type="project" value="InterPro"/>
</dbReference>
<dbReference type="Gene3D" id="1.10.10.10">
    <property type="entry name" value="Winged helix-like DNA-binding domain superfamily/Winged helix DNA-binding domain"/>
    <property type="match status" value="1"/>
</dbReference>
<reference evidence="13" key="1">
    <citation type="submission" date="2018-05" db="EMBL/GenBank/DDBJ databases">
        <authorList>
            <person name="Lanie J.A."/>
            <person name="Ng W.-L."/>
            <person name="Kazmierczak K.M."/>
            <person name="Andrzejewski T.M."/>
            <person name="Davidsen T.M."/>
            <person name="Wayne K.J."/>
            <person name="Tettelin H."/>
            <person name="Glass J.I."/>
            <person name="Rusch D."/>
            <person name="Podicherti R."/>
            <person name="Tsui H.-C.T."/>
            <person name="Winkler M.E."/>
        </authorList>
    </citation>
    <scope>NUCLEOTIDE SEQUENCE</scope>
</reference>
<dbReference type="NCBIfam" id="NF003025">
    <property type="entry name" value="PRK03902.1"/>
    <property type="match status" value="1"/>
</dbReference>
<dbReference type="InterPro" id="IPR036390">
    <property type="entry name" value="WH_DNA-bd_sf"/>
</dbReference>
<keyword evidence="7" id="KW-0238">DNA-binding</keyword>
<keyword evidence="8" id="KW-0010">Activator</keyword>
<dbReference type="InterPro" id="IPR001367">
    <property type="entry name" value="Fe_dep_repressor"/>
</dbReference>
<proteinExistence type="inferred from homology"/>
<dbReference type="InterPro" id="IPR050536">
    <property type="entry name" value="DtxR_MntR_Metal-Reg"/>
</dbReference>
<protein>
    <recommendedName>
        <fullName evidence="11">Manganese transport regulator</fullName>
    </recommendedName>
</protein>
<dbReference type="PANTHER" id="PTHR33238:SF11">
    <property type="entry name" value="TRANSCRIPTIONAL REGULATOR MNTR"/>
    <property type="match status" value="1"/>
</dbReference>
<comment type="subcellular location">
    <subcellularLocation>
        <location evidence="1">Cytoplasm</location>
    </subcellularLocation>
</comment>
<evidence type="ECO:0000256" key="8">
    <source>
        <dbReference type="ARBA" id="ARBA00023159"/>
    </source>
</evidence>
<evidence type="ECO:0000256" key="10">
    <source>
        <dbReference type="ARBA" id="ARBA00023211"/>
    </source>
</evidence>
<dbReference type="InterPro" id="IPR022689">
    <property type="entry name" value="Iron_dep_repressor"/>
</dbReference>
<evidence type="ECO:0000313" key="13">
    <source>
        <dbReference type="EMBL" id="SVB85916.1"/>
    </source>
</evidence>
<dbReference type="SUPFAM" id="SSF46785">
    <property type="entry name" value="Winged helix' DNA-binding domain"/>
    <property type="match status" value="1"/>
</dbReference>
<gene>
    <name evidence="13" type="ORF">METZ01_LOCUS238770</name>
</gene>
<dbReference type="GO" id="GO:0003677">
    <property type="term" value="F:DNA binding"/>
    <property type="evidence" value="ECO:0007669"/>
    <property type="project" value="UniProtKB-KW"/>
</dbReference>
<dbReference type="Gene3D" id="1.10.60.10">
    <property type="entry name" value="Iron dependent repressor, metal binding and dimerisation domain"/>
    <property type="match status" value="1"/>
</dbReference>
<dbReference type="InterPro" id="IPR036421">
    <property type="entry name" value="Fe_dep_repressor_sf"/>
</dbReference>
<evidence type="ECO:0000256" key="7">
    <source>
        <dbReference type="ARBA" id="ARBA00023125"/>
    </source>
</evidence>
<dbReference type="FunFam" id="1.10.10.10:FF:000189">
    <property type="entry name" value="HTH-type transcriptional regulator MntR"/>
    <property type="match status" value="1"/>
</dbReference>
<evidence type="ECO:0000256" key="1">
    <source>
        <dbReference type="ARBA" id="ARBA00004496"/>
    </source>
</evidence>
<evidence type="ECO:0000256" key="4">
    <source>
        <dbReference type="ARBA" id="ARBA00022490"/>
    </source>
</evidence>
<dbReference type="InterPro" id="IPR022687">
    <property type="entry name" value="HTH_DTXR"/>
</dbReference>
<dbReference type="Pfam" id="PF01325">
    <property type="entry name" value="Fe_dep_repress"/>
    <property type="match status" value="1"/>
</dbReference>
<evidence type="ECO:0000256" key="9">
    <source>
        <dbReference type="ARBA" id="ARBA00023163"/>
    </source>
</evidence>
<keyword evidence="10" id="KW-0464">Manganese</keyword>
<evidence type="ECO:0000256" key="3">
    <source>
        <dbReference type="ARBA" id="ARBA00011738"/>
    </source>
</evidence>
<dbReference type="Pfam" id="PF02742">
    <property type="entry name" value="Fe_dep_repr_C"/>
    <property type="match status" value="1"/>
</dbReference>
<comment type="subunit">
    <text evidence="3">Homodimer.</text>
</comment>